<keyword evidence="1" id="KW-1185">Reference proteome</keyword>
<dbReference type="Proteomes" id="UP000694844">
    <property type="component" value="Chromosome 4"/>
</dbReference>
<gene>
    <name evidence="2" type="primary">LOC111129235</name>
</gene>
<dbReference type="GeneID" id="111129235"/>
<organism evidence="1 2">
    <name type="scientific">Crassostrea virginica</name>
    <name type="common">Eastern oyster</name>
    <dbReference type="NCBI Taxonomy" id="6565"/>
    <lineage>
        <taxon>Eukaryota</taxon>
        <taxon>Metazoa</taxon>
        <taxon>Spiralia</taxon>
        <taxon>Lophotrochozoa</taxon>
        <taxon>Mollusca</taxon>
        <taxon>Bivalvia</taxon>
        <taxon>Autobranchia</taxon>
        <taxon>Pteriomorphia</taxon>
        <taxon>Ostreida</taxon>
        <taxon>Ostreoidea</taxon>
        <taxon>Ostreidae</taxon>
        <taxon>Crassostrea</taxon>
    </lineage>
</organism>
<dbReference type="AlphaFoldDB" id="A0A8B8DU84"/>
<sequence length="115" mass="12191">MTLGLSDDEIAQAACAAVGSAPGFISAVRRPCPSTRYGSCDMICKNAACSMKKIYGNYQGAPAGTCIETYHLYKNRNTLRDGETGKAVIAMARFGTGTCKYTGCGPNYCCCKVTF</sequence>
<dbReference type="RefSeq" id="XP_022331198.1">
    <property type="nucleotide sequence ID" value="XM_022475490.1"/>
</dbReference>
<evidence type="ECO:0000313" key="2">
    <source>
        <dbReference type="RefSeq" id="XP_022331198.1"/>
    </source>
</evidence>
<dbReference type="KEGG" id="cvn:111129235"/>
<reference evidence="2" key="1">
    <citation type="submission" date="2025-08" db="UniProtKB">
        <authorList>
            <consortium name="RefSeq"/>
        </authorList>
    </citation>
    <scope>IDENTIFICATION</scope>
    <source>
        <tissue evidence="2">Whole sample</tissue>
    </source>
</reference>
<proteinExistence type="predicted"/>
<accession>A0A8B8DU84</accession>
<evidence type="ECO:0000313" key="1">
    <source>
        <dbReference type="Proteomes" id="UP000694844"/>
    </source>
</evidence>
<name>A0A8B8DU84_CRAVI</name>
<protein>
    <submittedName>
        <fullName evidence="2">Uncharacterized protein LOC111129235</fullName>
    </submittedName>
</protein>